<proteinExistence type="predicted"/>
<dbReference type="Ensembl" id="ENSORLT00020009368.1">
    <property type="protein sequence ID" value="ENSORLP00020003592.1"/>
    <property type="gene ID" value="ENSORLG00020004384.1"/>
</dbReference>
<accession>A0A3P9K5B1</accession>
<evidence type="ECO:0000313" key="1">
    <source>
        <dbReference type="Ensembl" id="ENSORLP00020003592.1"/>
    </source>
</evidence>
<dbReference type="Proteomes" id="UP000265180">
    <property type="component" value="Chromosome 7"/>
</dbReference>
<sequence>MQMLNETFDRIPPRCIPASTWSALSSLGVGTDLAPPAVLIGDQHSGKSSVLEALPVVGLTRRRRDWEQKHNSLPEMHHPFA</sequence>
<reference evidence="1" key="4">
    <citation type="submission" date="2025-09" db="UniProtKB">
        <authorList>
            <consortium name="Ensembl"/>
        </authorList>
    </citation>
    <scope>IDENTIFICATION</scope>
    <source>
        <strain evidence="1">HNI</strain>
    </source>
</reference>
<reference evidence="1 2" key="2">
    <citation type="submission" date="2017-04" db="EMBL/GenBank/DDBJ databases">
        <title>CpG methylation of centromeres and impact of large insertions on vertebrate speciation.</title>
        <authorList>
            <person name="Ichikawa K."/>
            <person name="Yoshimura J."/>
            <person name="Morishita S."/>
        </authorList>
    </citation>
    <scope>NUCLEOTIDE SEQUENCE</scope>
    <source>
        <strain evidence="1 2">HNI</strain>
    </source>
</reference>
<dbReference type="AlphaFoldDB" id="A0A3P9K5B1"/>
<reference evidence="1" key="3">
    <citation type="submission" date="2025-08" db="UniProtKB">
        <authorList>
            <consortium name="Ensembl"/>
        </authorList>
    </citation>
    <scope>IDENTIFICATION</scope>
    <source>
        <strain evidence="1">HNI</strain>
    </source>
</reference>
<protein>
    <recommendedName>
        <fullName evidence="3">Dynamin-type G domain-containing protein</fullName>
    </recommendedName>
</protein>
<organism evidence="1 2">
    <name type="scientific">Oryzias latipes</name>
    <name type="common">Japanese rice fish</name>
    <name type="synonym">Japanese killifish</name>
    <dbReference type="NCBI Taxonomy" id="8090"/>
    <lineage>
        <taxon>Eukaryota</taxon>
        <taxon>Metazoa</taxon>
        <taxon>Chordata</taxon>
        <taxon>Craniata</taxon>
        <taxon>Vertebrata</taxon>
        <taxon>Euteleostomi</taxon>
        <taxon>Actinopterygii</taxon>
        <taxon>Neopterygii</taxon>
        <taxon>Teleostei</taxon>
        <taxon>Neoteleostei</taxon>
        <taxon>Acanthomorphata</taxon>
        <taxon>Ovalentaria</taxon>
        <taxon>Atherinomorphae</taxon>
        <taxon>Beloniformes</taxon>
        <taxon>Adrianichthyidae</taxon>
        <taxon>Oryziinae</taxon>
        <taxon>Oryzias</taxon>
    </lineage>
</organism>
<name>A0A3P9K5B1_ORYLA</name>
<reference key="1">
    <citation type="journal article" date="2007" name="Nature">
        <title>The medaka draft genome and insights into vertebrate genome evolution.</title>
        <authorList>
            <person name="Kasahara M."/>
            <person name="Naruse K."/>
            <person name="Sasaki S."/>
            <person name="Nakatani Y."/>
            <person name="Qu W."/>
            <person name="Ahsan B."/>
            <person name="Yamada T."/>
            <person name="Nagayasu Y."/>
            <person name="Doi K."/>
            <person name="Kasai Y."/>
            <person name="Jindo T."/>
            <person name="Kobayashi D."/>
            <person name="Shimada A."/>
            <person name="Toyoda A."/>
            <person name="Kuroki Y."/>
            <person name="Fujiyama A."/>
            <person name="Sasaki T."/>
            <person name="Shimizu A."/>
            <person name="Asakawa S."/>
            <person name="Shimizu N."/>
            <person name="Hashimoto S."/>
            <person name="Yang J."/>
            <person name="Lee Y."/>
            <person name="Matsushima K."/>
            <person name="Sugano S."/>
            <person name="Sakaizumi M."/>
            <person name="Narita T."/>
            <person name="Ohishi K."/>
            <person name="Haga S."/>
            <person name="Ohta F."/>
            <person name="Nomoto H."/>
            <person name="Nogata K."/>
            <person name="Morishita T."/>
            <person name="Endo T."/>
            <person name="Shin-I T."/>
            <person name="Takeda H."/>
            <person name="Morishita S."/>
            <person name="Kohara Y."/>
        </authorList>
    </citation>
    <scope>NUCLEOTIDE SEQUENCE [LARGE SCALE GENOMIC DNA]</scope>
    <source>
        <strain>Hd-rR</strain>
    </source>
</reference>
<dbReference type="InterPro" id="IPR027417">
    <property type="entry name" value="P-loop_NTPase"/>
</dbReference>
<evidence type="ECO:0000313" key="2">
    <source>
        <dbReference type="Proteomes" id="UP000265180"/>
    </source>
</evidence>
<dbReference type="Gene3D" id="3.40.50.300">
    <property type="entry name" value="P-loop containing nucleotide triphosphate hydrolases"/>
    <property type="match status" value="1"/>
</dbReference>
<evidence type="ECO:0008006" key="3">
    <source>
        <dbReference type="Google" id="ProtNLM"/>
    </source>
</evidence>